<keyword evidence="1 2" id="KW-0597">Phosphoprotein</keyword>
<dbReference type="PANTHER" id="PTHR44591:SF3">
    <property type="entry name" value="RESPONSE REGULATORY DOMAIN-CONTAINING PROTEIN"/>
    <property type="match status" value="1"/>
</dbReference>
<name>A0A2S7K044_9PROT</name>
<dbReference type="AlphaFoldDB" id="A0A2S7K044"/>
<dbReference type="CDD" id="cd00156">
    <property type="entry name" value="REC"/>
    <property type="match status" value="1"/>
</dbReference>
<feature type="modified residue" description="4-aspartylphosphate" evidence="2">
    <location>
        <position position="186"/>
    </location>
</feature>
<evidence type="ECO:0000313" key="5">
    <source>
        <dbReference type="Proteomes" id="UP000239504"/>
    </source>
</evidence>
<organism evidence="4 5">
    <name type="scientific">Hyphococcus luteus</name>
    <dbReference type="NCBI Taxonomy" id="2058213"/>
    <lineage>
        <taxon>Bacteria</taxon>
        <taxon>Pseudomonadati</taxon>
        <taxon>Pseudomonadota</taxon>
        <taxon>Alphaproteobacteria</taxon>
        <taxon>Parvularculales</taxon>
        <taxon>Parvularculaceae</taxon>
        <taxon>Hyphococcus</taxon>
    </lineage>
</organism>
<proteinExistence type="predicted"/>
<evidence type="ECO:0000313" key="4">
    <source>
        <dbReference type="EMBL" id="PQA85893.1"/>
    </source>
</evidence>
<dbReference type="InterPro" id="IPR011006">
    <property type="entry name" value="CheY-like_superfamily"/>
</dbReference>
<dbReference type="GO" id="GO:0000160">
    <property type="term" value="P:phosphorelay signal transduction system"/>
    <property type="evidence" value="ECO:0007669"/>
    <property type="project" value="InterPro"/>
</dbReference>
<reference evidence="4 5" key="1">
    <citation type="submission" date="2017-12" db="EMBL/GenBank/DDBJ databases">
        <authorList>
            <person name="Hurst M.R.H."/>
        </authorList>
    </citation>
    <scope>NUCLEOTIDE SEQUENCE [LARGE SCALE GENOMIC DNA]</scope>
    <source>
        <strain evidence="4 5">SY-3-19</strain>
    </source>
</reference>
<dbReference type="SUPFAM" id="SSF52172">
    <property type="entry name" value="CheY-like"/>
    <property type="match status" value="2"/>
</dbReference>
<comment type="caution">
    <text evidence="4">The sequence shown here is derived from an EMBL/GenBank/DDBJ whole genome shotgun (WGS) entry which is preliminary data.</text>
</comment>
<dbReference type="EMBL" id="PJCH01000016">
    <property type="protein sequence ID" value="PQA85893.1"/>
    <property type="molecule type" value="Genomic_DNA"/>
</dbReference>
<evidence type="ECO:0000256" key="2">
    <source>
        <dbReference type="PROSITE-ProRule" id="PRU00169"/>
    </source>
</evidence>
<evidence type="ECO:0000259" key="3">
    <source>
        <dbReference type="PROSITE" id="PS50110"/>
    </source>
</evidence>
<dbReference type="OrthoDB" id="9782896at2"/>
<keyword evidence="5" id="KW-1185">Reference proteome</keyword>
<dbReference type="InterPro" id="IPR050595">
    <property type="entry name" value="Bact_response_regulator"/>
</dbReference>
<gene>
    <name evidence="4" type="ORF">CW354_20410</name>
</gene>
<accession>A0A2S7K044</accession>
<protein>
    <recommendedName>
        <fullName evidence="3">Response regulatory domain-containing protein</fullName>
    </recommendedName>
</protein>
<dbReference type="PROSITE" id="PS50110">
    <property type="entry name" value="RESPONSE_REGULATORY"/>
    <property type="match status" value="1"/>
</dbReference>
<dbReference type="InterPro" id="IPR001789">
    <property type="entry name" value="Sig_transdc_resp-reg_receiver"/>
</dbReference>
<sequence length="317" mass="34469">MSRGMKDQSKDLVADVLIAVDEAPMAAAIAEQLRSRPGVRMISAASDDDLLHRLESERYDALLISEQFHGLIYQGLISLIRSGDLCAPNLPIVLVADLAIDGLEEVAQRYFVKGLKRSDLGAAPQAIEAAINDRPRPLLLLIDDNDQYLSLLAEHLEQSFRVVTTSSPETAGSIFTSEKPDIVVSDYSMPFRDGEGVARELRAINPETPIVILTAHDTPRNHIALTKAGITRFLSKNMPLSTLERELRDLVLEYAIARASKAAANEASATGRLVRAINAARRDLGVGRAAFAAERLKGALVRNAAPPTDDDLTIDDE</sequence>
<feature type="domain" description="Response regulatory" evidence="3">
    <location>
        <begin position="138"/>
        <end position="251"/>
    </location>
</feature>
<dbReference type="Pfam" id="PF00072">
    <property type="entry name" value="Response_reg"/>
    <property type="match status" value="1"/>
</dbReference>
<dbReference type="Gene3D" id="3.40.50.2300">
    <property type="match status" value="2"/>
</dbReference>
<dbReference type="Proteomes" id="UP000239504">
    <property type="component" value="Unassembled WGS sequence"/>
</dbReference>
<dbReference type="PANTHER" id="PTHR44591">
    <property type="entry name" value="STRESS RESPONSE REGULATOR PROTEIN 1"/>
    <property type="match status" value="1"/>
</dbReference>
<dbReference type="SMART" id="SM00448">
    <property type="entry name" value="REC"/>
    <property type="match status" value="1"/>
</dbReference>
<evidence type="ECO:0000256" key="1">
    <source>
        <dbReference type="ARBA" id="ARBA00022553"/>
    </source>
</evidence>